<keyword evidence="1" id="KW-0472">Membrane</keyword>
<name>A0AAD6XCB8_9AGAR</name>
<keyword evidence="1" id="KW-0812">Transmembrane</keyword>
<feature type="transmembrane region" description="Helical" evidence="1">
    <location>
        <begin position="12"/>
        <end position="31"/>
    </location>
</feature>
<evidence type="ECO:0000313" key="3">
    <source>
        <dbReference type="Proteomes" id="UP001218188"/>
    </source>
</evidence>
<keyword evidence="3" id="KW-1185">Reference proteome</keyword>
<dbReference type="EMBL" id="JARJCM010000011">
    <property type="protein sequence ID" value="KAJ7042801.1"/>
    <property type="molecule type" value="Genomic_DNA"/>
</dbReference>
<dbReference type="Proteomes" id="UP001218188">
    <property type="component" value="Unassembled WGS sequence"/>
</dbReference>
<keyword evidence="1" id="KW-1133">Transmembrane helix</keyword>
<gene>
    <name evidence="2" type="ORF">C8F04DRAFT_54625</name>
</gene>
<comment type="caution">
    <text evidence="2">The sequence shown here is derived from an EMBL/GenBank/DDBJ whole genome shotgun (WGS) entry which is preliminary data.</text>
</comment>
<organism evidence="2 3">
    <name type="scientific">Mycena alexandri</name>
    <dbReference type="NCBI Taxonomy" id="1745969"/>
    <lineage>
        <taxon>Eukaryota</taxon>
        <taxon>Fungi</taxon>
        <taxon>Dikarya</taxon>
        <taxon>Basidiomycota</taxon>
        <taxon>Agaricomycotina</taxon>
        <taxon>Agaricomycetes</taxon>
        <taxon>Agaricomycetidae</taxon>
        <taxon>Agaricales</taxon>
        <taxon>Marasmiineae</taxon>
        <taxon>Mycenaceae</taxon>
        <taxon>Mycena</taxon>
    </lineage>
</organism>
<sequence>MGAVISAIGRGINIIISAIANVLEALVSAIVAVRKKSFHLADSTANDFPQILVAIVDLFEYVLCCRCFGSRSSESRIQRRRGRVAAESATQA</sequence>
<reference evidence="2" key="1">
    <citation type="submission" date="2023-03" db="EMBL/GenBank/DDBJ databases">
        <title>Massive genome expansion in bonnet fungi (Mycena s.s.) driven by repeated elements and novel gene families across ecological guilds.</title>
        <authorList>
            <consortium name="Lawrence Berkeley National Laboratory"/>
            <person name="Harder C.B."/>
            <person name="Miyauchi S."/>
            <person name="Viragh M."/>
            <person name="Kuo A."/>
            <person name="Thoen E."/>
            <person name="Andreopoulos B."/>
            <person name="Lu D."/>
            <person name="Skrede I."/>
            <person name="Drula E."/>
            <person name="Henrissat B."/>
            <person name="Morin E."/>
            <person name="Kohler A."/>
            <person name="Barry K."/>
            <person name="LaButti K."/>
            <person name="Morin E."/>
            <person name="Salamov A."/>
            <person name="Lipzen A."/>
            <person name="Mereny Z."/>
            <person name="Hegedus B."/>
            <person name="Baldrian P."/>
            <person name="Stursova M."/>
            <person name="Weitz H."/>
            <person name="Taylor A."/>
            <person name="Grigoriev I.V."/>
            <person name="Nagy L.G."/>
            <person name="Martin F."/>
            <person name="Kauserud H."/>
        </authorList>
    </citation>
    <scope>NUCLEOTIDE SEQUENCE</scope>
    <source>
        <strain evidence="2">CBHHK200</strain>
    </source>
</reference>
<accession>A0AAD6XCB8</accession>
<dbReference type="AlphaFoldDB" id="A0AAD6XCB8"/>
<protein>
    <submittedName>
        <fullName evidence="2">Uncharacterized protein</fullName>
    </submittedName>
</protein>
<feature type="transmembrane region" description="Helical" evidence="1">
    <location>
        <begin position="51"/>
        <end position="69"/>
    </location>
</feature>
<evidence type="ECO:0000256" key="1">
    <source>
        <dbReference type="SAM" id="Phobius"/>
    </source>
</evidence>
<proteinExistence type="predicted"/>
<evidence type="ECO:0000313" key="2">
    <source>
        <dbReference type="EMBL" id="KAJ7042801.1"/>
    </source>
</evidence>